<sequence length="87" mass="9885">MIGIVEKWKESVVSLDEMIYCDAKKEFSLSFKTGFGADGNIQDRAMDFEYVRGAFEKNPFVIATLKHIEVKKVLGDELISRLLPLTL</sequence>
<protein>
    <recommendedName>
        <fullName evidence="1">DUF6819 domain-containing protein</fullName>
    </recommendedName>
</protein>
<evidence type="ECO:0000313" key="2">
    <source>
        <dbReference type="EMBL" id="MPN14756.1"/>
    </source>
</evidence>
<dbReference type="Pfam" id="PF20683">
    <property type="entry name" value="DUF6819"/>
    <property type="match status" value="1"/>
</dbReference>
<organism evidence="2">
    <name type="scientific">bioreactor metagenome</name>
    <dbReference type="NCBI Taxonomy" id="1076179"/>
    <lineage>
        <taxon>unclassified sequences</taxon>
        <taxon>metagenomes</taxon>
        <taxon>ecological metagenomes</taxon>
    </lineage>
</organism>
<feature type="domain" description="DUF6819" evidence="1">
    <location>
        <begin position="2"/>
        <end position="82"/>
    </location>
</feature>
<name>A0A645FM70_9ZZZZ</name>
<proteinExistence type="predicted"/>
<reference evidence="2" key="1">
    <citation type="submission" date="2019-08" db="EMBL/GenBank/DDBJ databases">
        <authorList>
            <person name="Kucharzyk K."/>
            <person name="Murdoch R.W."/>
            <person name="Higgins S."/>
            <person name="Loffler F."/>
        </authorList>
    </citation>
    <scope>NUCLEOTIDE SEQUENCE</scope>
</reference>
<dbReference type="InterPro" id="IPR049208">
    <property type="entry name" value="DUF6819"/>
</dbReference>
<dbReference type="EMBL" id="VSSQ01061422">
    <property type="protein sequence ID" value="MPN14756.1"/>
    <property type="molecule type" value="Genomic_DNA"/>
</dbReference>
<gene>
    <name evidence="2" type="ORF">SDC9_162085</name>
</gene>
<dbReference type="AlphaFoldDB" id="A0A645FM70"/>
<comment type="caution">
    <text evidence="2">The sequence shown here is derived from an EMBL/GenBank/DDBJ whole genome shotgun (WGS) entry which is preliminary data.</text>
</comment>
<accession>A0A645FM70</accession>
<evidence type="ECO:0000259" key="1">
    <source>
        <dbReference type="Pfam" id="PF20683"/>
    </source>
</evidence>